<protein>
    <recommendedName>
        <fullName evidence="3">SSCRP protein</fullName>
    </recommendedName>
</protein>
<comment type="caution">
    <text evidence="1">The sequence shown here is derived from an EMBL/GenBank/DDBJ whole genome shotgun (WGS) entry which is preliminary data.</text>
</comment>
<evidence type="ECO:0000313" key="1">
    <source>
        <dbReference type="EMBL" id="TFA99708.1"/>
    </source>
</evidence>
<dbReference type="Proteomes" id="UP001642720">
    <property type="component" value="Unassembled WGS sequence"/>
</dbReference>
<accession>A0ABY2GUU3</accession>
<name>A0ABY2GUU3_9HYPO</name>
<proteinExistence type="predicted"/>
<keyword evidence="2" id="KW-1185">Reference proteome</keyword>
<gene>
    <name evidence="1" type="ORF">CCMA1212_008506</name>
</gene>
<dbReference type="RefSeq" id="XP_073555910.1">
    <property type="nucleotide sequence ID" value="XM_073705638.1"/>
</dbReference>
<sequence length="184" mass="19483">MEANLPPVGYKCPRPLTWIWGPLSLCTPGNVTISLINSASATKPWARPCLQESQKPLNGNTWQRDPSFCKRASSPSKLIPYAESQPPVLPLRIRPANGRAHGKLNSLGNVCVCAGISDEAHISNKKAGDPMIPVAASHAGCGVQAIKSAIIRERCNPEPAGDHDCLRGHMAAGLPILPGTCLAV</sequence>
<reference evidence="1 2" key="1">
    <citation type="submission" date="2018-01" db="EMBL/GenBank/DDBJ databases">
        <title>Genome characterization of the sugarcane-associated fungus Trichoderma ghanense CCMA-1212 and their application in lignocelulose bioconversion.</title>
        <authorList>
            <person name="Steindorff A.S."/>
            <person name="Mendes T.D."/>
            <person name="Vilela E.S.D."/>
            <person name="Rodrigues D.S."/>
            <person name="Formighieri E.F."/>
            <person name="Melo I.S."/>
            <person name="Favaro L.C.L."/>
        </authorList>
    </citation>
    <scope>NUCLEOTIDE SEQUENCE [LARGE SCALE GENOMIC DNA]</scope>
    <source>
        <strain evidence="1 2">CCMA-1212</strain>
    </source>
</reference>
<dbReference type="GeneID" id="300580088"/>
<organism evidence="1 2">
    <name type="scientific">Trichoderma ghanense</name>
    <dbReference type="NCBI Taxonomy" id="65468"/>
    <lineage>
        <taxon>Eukaryota</taxon>
        <taxon>Fungi</taxon>
        <taxon>Dikarya</taxon>
        <taxon>Ascomycota</taxon>
        <taxon>Pezizomycotina</taxon>
        <taxon>Sordariomycetes</taxon>
        <taxon>Hypocreomycetidae</taxon>
        <taxon>Hypocreales</taxon>
        <taxon>Hypocreaceae</taxon>
        <taxon>Trichoderma</taxon>
    </lineage>
</organism>
<evidence type="ECO:0008006" key="3">
    <source>
        <dbReference type="Google" id="ProtNLM"/>
    </source>
</evidence>
<evidence type="ECO:0000313" key="2">
    <source>
        <dbReference type="Proteomes" id="UP001642720"/>
    </source>
</evidence>
<dbReference type="EMBL" id="PPTA01000013">
    <property type="protein sequence ID" value="TFA99708.1"/>
    <property type="molecule type" value="Genomic_DNA"/>
</dbReference>